<keyword evidence="4" id="KW-0175">Coiled coil</keyword>
<reference evidence="9" key="2">
    <citation type="submission" date="2015-04" db="EMBL/GenBank/DDBJ databases">
        <title>Complete genome sequence of Salinicoccus halodurans strain H3B36, isolated from the Qaidam basin of China.</title>
        <authorList>
            <person name="Ma Y."/>
            <person name="Jiang K."/>
            <person name="Xue Y."/>
        </authorList>
    </citation>
    <scope>NUCLEOTIDE SEQUENCE [LARGE SCALE GENOMIC DNA]</scope>
    <source>
        <strain evidence="9">H3B36</strain>
    </source>
</reference>
<evidence type="ECO:0000256" key="2">
    <source>
        <dbReference type="ARBA" id="ARBA00011322"/>
    </source>
</evidence>
<dbReference type="InterPro" id="IPR027417">
    <property type="entry name" value="P-loop_NTPase"/>
</dbReference>
<dbReference type="PANTHER" id="PTHR32114">
    <property type="entry name" value="ABC TRANSPORTER ABCH.3"/>
    <property type="match status" value="1"/>
</dbReference>
<dbReference type="OrthoDB" id="9795626at2"/>
<evidence type="ECO:0000313" key="10">
    <source>
        <dbReference type="Proteomes" id="UP000183090"/>
    </source>
</evidence>
<feature type="compositionally biased region" description="Basic and acidic residues" evidence="5">
    <location>
        <begin position="677"/>
        <end position="702"/>
    </location>
</feature>
<sequence>MKPIRLEMHFFGPFEEESIDFDSIKDSMFLISGKTGSGKTMIFDAITYALYGTLSTSDRMEGSVRSQFAADGDVSRVKLTFEIRGRQYTIERTLSYQKEGRKTPVPPKAVIFNEDGEVLEGSINGVKNKVLDIIKLDADQFRQILILPQGEFKRLLVSSSESKQEILRTLFRTERFVHFELRLNELKKEKLRDIELVESRIEELFNTLSAGGDSDLEALISAEYPTTGRRIETIDEIQNSLGVKKKNLDAALEKLKENTNVLRETIHAKDRHNQQVEKLLLTKKELQQHEERAPQIEELETAVKNYKKVRTIEYELRSEKDLDRQKETLKERINTLDHQYKEMEAAGETLQKTLDRLEEYKEVYKKNVRWINATERFIEDARYADLDSTLAKKEEEKTRLDAENENRMAELEAVQKENDSIEWHHEESEKLRDEKAYSESESGKIREQIEKEKKNAEYDEKKNILQKEINTLNKKLEETEAETAQKRESVSSMYSSEDKAHIEHLVVHLAEGQPCPVCQQTVGILPETQEYLSEEDEAEFKRLETKKQNLKNELDDAKKNLGIIMGILGSMERHDIKALEENLKAALDHQTDLQVRIEEGNKRYARKKQLEAEVSKLQSSINENKLQLNNVTNSVEQLKSLKADFEAQTQFENQADFEREFHTRRDKVNRYEIQQQEADRKKQHHNEQKSRLEENRESSQKQLAEIEEHLSKVTPVINDFIKDNDSGDRESLLAVIKNTAIESDEQQIKAYYTQKDILKSRITDLEGVLESAETIPLEEEKEKLSQLESEVETGTNDNARLSAKIHHNETIKEKITDFASRHEAELGEVNELVELVNAVSGKNEQKVSLERFVLTYYLDRILYIANVRLLEMTSHRYELRRSTGRSNRKTGLDIEVFDFYNNRARHISSLSGGETFQASLTLALALNEALQQESGGISLDTMLIDEGFGTLDPETLDMAISTLIELQTSGKMVGIISHVEELKERMENILEVKAVNERSTANFR</sequence>
<dbReference type="GO" id="GO:0016887">
    <property type="term" value="F:ATP hydrolysis activity"/>
    <property type="evidence" value="ECO:0007669"/>
    <property type="project" value="InterPro"/>
</dbReference>
<keyword evidence="9" id="KW-1185">Reference proteome</keyword>
<dbReference type="SUPFAM" id="SSF52540">
    <property type="entry name" value="P-loop containing nucleoside triphosphate hydrolases"/>
    <property type="match status" value="2"/>
</dbReference>
<evidence type="ECO:0000313" key="8">
    <source>
        <dbReference type="EMBL" id="SFK56901.1"/>
    </source>
</evidence>
<dbReference type="Pfam" id="PF13558">
    <property type="entry name" value="SbcC_Walker_B"/>
    <property type="match status" value="1"/>
</dbReference>
<evidence type="ECO:0000256" key="5">
    <source>
        <dbReference type="SAM" id="MobiDB-lite"/>
    </source>
</evidence>
<reference evidence="7 9" key="1">
    <citation type="journal article" date="2015" name="Int. J. Syst. Evol. Microbiol.">
        <title>Complete genome sequence of Salinicoccus halodurans H3B36, isolated from the Qaidam Basin in China.</title>
        <authorList>
            <person name="Jiang K."/>
            <person name="Xue Y."/>
            <person name="Ma Y."/>
        </authorList>
    </citation>
    <scope>NUCLEOTIDE SEQUENCE [LARGE SCALE GENOMIC DNA]</scope>
    <source>
        <strain evidence="7 9">H3B36</strain>
    </source>
</reference>
<feature type="domain" description="Rad50/SbcC-type AAA" evidence="6">
    <location>
        <begin position="5"/>
        <end position="206"/>
    </location>
</feature>
<protein>
    <recommendedName>
        <fullName evidence="3">Nuclease SbcCD subunit C</fullName>
    </recommendedName>
</protein>
<evidence type="ECO:0000256" key="1">
    <source>
        <dbReference type="ARBA" id="ARBA00006930"/>
    </source>
</evidence>
<dbReference type="AlphaFoldDB" id="A0A0F7HJK1"/>
<dbReference type="KEGG" id="shv:AAT16_06225"/>
<evidence type="ECO:0000259" key="6">
    <source>
        <dbReference type="Pfam" id="PF13476"/>
    </source>
</evidence>
<dbReference type="Proteomes" id="UP000034029">
    <property type="component" value="Chromosome"/>
</dbReference>
<comment type="subunit">
    <text evidence="2">Heterodimer of SbcC and SbcD.</text>
</comment>
<evidence type="ECO:0000256" key="4">
    <source>
        <dbReference type="SAM" id="Coils"/>
    </source>
</evidence>
<dbReference type="InterPro" id="IPR038729">
    <property type="entry name" value="Rad50/SbcC_AAA"/>
</dbReference>
<feature type="region of interest" description="Disordered" evidence="5">
    <location>
        <begin position="415"/>
        <end position="444"/>
    </location>
</feature>
<dbReference type="RefSeq" id="WP_046790046.1">
    <property type="nucleotide sequence ID" value="NZ_CP011366.1"/>
</dbReference>
<evidence type="ECO:0000313" key="7">
    <source>
        <dbReference type="EMBL" id="AKG73858.1"/>
    </source>
</evidence>
<evidence type="ECO:0000313" key="9">
    <source>
        <dbReference type="Proteomes" id="UP000034029"/>
    </source>
</evidence>
<keyword evidence="8" id="KW-0269">Exonuclease</keyword>
<dbReference type="PANTHER" id="PTHR32114:SF2">
    <property type="entry name" value="ABC TRANSPORTER ABCH.3"/>
    <property type="match status" value="1"/>
</dbReference>
<dbReference type="EMBL" id="CP011366">
    <property type="protein sequence ID" value="AKG73858.1"/>
    <property type="molecule type" value="Genomic_DNA"/>
</dbReference>
<dbReference type="Proteomes" id="UP000183090">
    <property type="component" value="Unassembled WGS sequence"/>
</dbReference>
<reference evidence="8 10" key="3">
    <citation type="submission" date="2016-10" db="EMBL/GenBank/DDBJ databases">
        <authorList>
            <person name="Varghese N."/>
            <person name="Submissions S."/>
        </authorList>
    </citation>
    <scope>NUCLEOTIDE SEQUENCE [LARGE SCALE GENOMIC DNA]</scope>
    <source>
        <strain evidence="8 10">CGMCC 1.6501</strain>
    </source>
</reference>
<feature type="coiled-coil region" evidence="4">
    <location>
        <begin position="238"/>
        <end position="289"/>
    </location>
</feature>
<accession>A0A0F7HJK1</accession>
<gene>
    <name evidence="7" type="ORF">AAT16_06225</name>
    <name evidence="8" type="ORF">SAMN05216235_0485</name>
</gene>
<dbReference type="EMBL" id="FOTB01000001">
    <property type="protein sequence ID" value="SFK56901.1"/>
    <property type="molecule type" value="Genomic_DNA"/>
</dbReference>
<comment type="similarity">
    <text evidence="1">Belongs to the SMC family. SbcC subfamily.</text>
</comment>
<keyword evidence="8" id="KW-0540">Nuclease</keyword>
<feature type="region of interest" description="Disordered" evidence="5">
    <location>
        <begin position="656"/>
        <end position="702"/>
    </location>
</feature>
<organism evidence="8 10">
    <name type="scientific">Salinicoccus halodurans</name>
    <dbReference type="NCBI Taxonomy" id="407035"/>
    <lineage>
        <taxon>Bacteria</taxon>
        <taxon>Bacillati</taxon>
        <taxon>Bacillota</taxon>
        <taxon>Bacilli</taxon>
        <taxon>Bacillales</taxon>
        <taxon>Staphylococcaceae</taxon>
        <taxon>Salinicoccus</taxon>
    </lineage>
</organism>
<dbReference type="GO" id="GO:0006302">
    <property type="term" value="P:double-strand break repair"/>
    <property type="evidence" value="ECO:0007669"/>
    <property type="project" value="InterPro"/>
</dbReference>
<dbReference type="Gene3D" id="3.40.50.300">
    <property type="entry name" value="P-loop containing nucleotide triphosphate hydrolases"/>
    <property type="match status" value="2"/>
</dbReference>
<keyword evidence="8" id="KW-0378">Hydrolase</keyword>
<evidence type="ECO:0000256" key="3">
    <source>
        <dbReference type="ARBA" id="ARBA00013368"/>
    </source>
</evidence>
<feature type="compositionally biased region" description="Basic and acidic residues" evidence="5">
    <location>
        <begin position="656"/>
        <end position="670"/>
    </location>
</feature>
<name>A0A0F7HJK1_9STAP</name>
<dbReference type="GO" id="GO:0004527">
    <property type="term" value="F:exonuclease activity"/>
    <property type="evidence" value="ECO:0007669"/>
    <property type="project" value="UniProtKB-KW"/>
</dbReference>
<feature type="coiled-coil region" evidence="4">
    <location>
        <begin position="777"/>
        <end position="804"/>
    </location>
</feature>
<feature type="coiled-coil region" evidence="4">
    <location>
        <begin position="448"/>
        <end position="489"/>
    </location>
</feature>
<proteinExistence type="inferred from homology"/>
<dbReference type="Pfam" id="PF13476">
    <property type="entry name" value="AAA_23"/>
    <property type="match status" value="1"/>
</dbReference>